<proteinExistence type="predicted"/>
<evidence type="ECO:0000313" key="2">
    <source>
        <dbReference type="Proteomes" id="UP001642483"/>
    </source>
</evidence>
<protein>
    <recommendedName>
        <fullName evidence="3">MULE transposase domain-containing protein</fullName>
    </recommendedName>
</protein>
<sequence>MKKLQQLLALPQICVKPSDGKGKQQTTTPQLLFVGELFIPDMLRQTTDQRGFLLYDSGPGDVHRMLIFSTDQFLQTLHDSEHWMCDEVDFEQIDFELASKAALIEAFPQTHIYGCYFHLGQSLWRKIQENGLQRFLKYIPANSKHVAEEEAVFLMSTSKG</sequence>
<keyword evidence="2" id="KW-1185">Reference proteome</keyword>
<gene>
    <name evidence="1" type="ORF">CVLEPA_LOCUS18824</name>
</gene>
<dbReference type="EMBL" id="CAWYQH010000103">
    <property type="protein sequence ID" value="CAK8686790.1"/>
    <property type="molecule type" value="Genomic_DNA"/>
</dbReference>
<dbReference type="Proteomes" id="UP001642483">
    <property type="component" value="Unassembled WGS sequence"/>
</dbReference>
<evidence type="ECO:0000313" key="1">
    <source>
        <dbReference type="EMBL" id="CAK8686790.1"/>
    </source>
</evidence>
<comment type="caution">
    <text evidence="1">The sequence shown here is derived from an EMBL/GenBank/DDBJ whole genome shotgun (WGS) entry which is preliminary data.</text>
</comment>
<evidence type="ECO:0008006" key="3">
    <source>
        <dbReference type="Google" id="ProtNLM"/>
    </source>
</evidence>
<organism evidence="1 2">
    <name type="scientific">Clavelina lepadiformis</name>
    <name type="common">Light-bulb sea squirt</name>
    <name type="synonym">Ascidia lepadiformis</name>
    <dbReference type="NCBI Taxonomy" id="159417"/>
    <lineage>
        <taxon>Eukaryota</taxon>
        <taxon>Metazoa</taxon>
        <taxon>Chordata</taxon>
        <taxon>Tunicata</taxon>
        <taxon>Ascidiacea</taxon>
        <taxon>Aplousobranchia</taxon>
        <taxon>Clavelinidae</taxon>
        <taxon>Clavelina</taxon>
    </lineage>
</organism>
<name>A0ABP0G9M3_CLALP</name>
<reference evidence="1 2" key="1">
    <citation type="submission" date="2024-02" db="EMBL/GenBank/DDBJ databases">
        <authorList>
            <person name="Daric V."/>
            <person name="Darras S."/>
        </authorList>
    </citation>
    <scope>NUCLEOTIDE SEQUENCE [LARGE SCALE GENOMIC DNA]</scope>
</reference>
<accession>A0ABP0G9M3</accession>